<dbReference type="GO" id="GO:0003824">
    <property type="term" value="F:catalytic activity"/>
    <property type="evidence" value="ECO:0007669"/>
    <property type="project" value="InterPro"/>
</dbReference>
<dbReference type="InterPro" id="IPR009486">
    <property type="entry name" value="Pur_nuclsid_perm"/>
</dbReference>
<dbReference type="PANTHER" id="PTHR38643">
    <property type="entry name" value="PURINE NUCLEOSIDE PERMEASE C285.05-RELATED"/>
    <property type="match status" value="1"/>
</dbReference>
<proteinExistence type="predicted"/>
<dbReference type="GO" id="GO:0009116">
    <property type="term" value="P:nucleoside metabolic process"/>
    <property type="evidence" value="ECO:0007669"/>
    <property type="project" value="InterPro"/>
</dbReference>
<dbReference type="Pfam" id="PF06516">
    <property type="entry name" value="NUP"/>
    <property type="match status" value="1"/>
</dbReference>
<dbReference type="SUPFAM" id="SSF53167">
    <property type="entry name" value="Purine and uridine phosphorylases"/>
    <property type="match status" value="1"/>
</dbReference>
<dbReference type="KEGG" id="sus:Acid_3342"/>
<sequence precursor="true">MSLRIAMIAAFFSVPLIAQVAPIPIKVVVVTMFERGEDTGDAPGEYQLWVEREHLDRVIPLAAGYRHVRVNKDGVLGMVTGIGTAKAAASVMALGMDRRFDLSKAYWVVAGIGGGDPADVSLGSAVWADHVIDGDIAYEIDAREIPADWPTGIVPLRKLRPYEAPVRAELEGELYTLNPALVGWAYRLTKDVALTDTAAIRTARARFTGFPNALKPPFVTHGDTISGSTFWHGTRMDAWANAWARYFSGGNYMIAAMEDSGTMQALTFLAKAGRADFGRVLVLRTVSNYDREAPGSTPAESLKGLVFGNYSAYLPALEAAQIVGDKVVRYLVEHWAACESTLPR</sequence>
<dbReference type="Gene3D" id="3.40.50.1580">
    <property type="entry name" value="Nucleoside phosphorylase domain"/>
    <property type="match status" value="1"/>
</dbReference>
<dbReference type="STRING" id="234267.Acid_3342"/>
<dbReference type="InParanoid" id="Q021R0"/>
<accession>Q021R0</accession>
<reference evidence="1" key="1">
    <citation type="submission" date="2006-10" db="EMBL/GenBank/DDBJ databases">
        <title>Complete sequence of Solibacter usitatus Ellin6076.</title>
        <authorList>
            <consortium name="US DOE Joint Genome Institute"/>
            <person name="Copeland A."/>
            <person name="Lucas S."/>
            <person name="Lapidus A."/>
            <person name="Barry K."/>
            <person name="Detter J.C."/>
            <person name="Glavina del Rio T."/>
            <person name="Hammon N."/>
            <person name="Israni S."/>
            <person name="Dalin E."/>
            <person name="Tice H."/>
            <person name="Pitluck S."/>
            <person name="Thompson L.S."/>
            <person name="Brettin T."/>
            <person name="Bruce D."/>
            <person name="Han C."/>
            <person name="Tapia R."/>
            <person name="Gilna P."/>
            <person name="Schmutz J."/>
            <person name="Larimer F."/>
            <person name="Land M."/>
            <person name="Hauser L."/>
            <person name="Kyrpides N."/>
            <person name="Mikhailova N."/>
            <person name="Janssen P.H."/>
            <person name="Kuske C.R."/>
            <person name="Richardson P."/>
        </authorList>
    </citation>
    <scope>NUCLEOTIDE SEQUENCE</scope>
    <source>
        <strain evidence="1">Ellin6076</strain>
    </source>
</reference>
<dbReference type="PANTHER" id="PTHR38643:SF1">
    <property type="entry name" value="PURINE NUCLEOSIDE PERMEASE C285.05-RELATED"/>
    <property type="match status" value="1"/>
</dbReference>
<dbReference type="HOGENOM" id="CLU_031475_1_2_0"/>
<dbReference type="EMBL" id="CP000473">
    <property type="protein sequence ID" value="ABJ84315.1"/>
    <property type="molecule type" value="Genomic_DNA"/>
</dbReference>
<organism evidence="1">
    <name type="scientific">Solibacter usitatus (strain Ellin6076)</name>
    <dbReference type="NCBI Taxonomy" id="234267"/>
    <lineage>
        <taxon>Bacteria</taxon>
        <taxon>Pseudomonadati</taxon>
        <taxon>Acidobacteriota</taxon>
        <taxon>Terriglobia</taxon>
        <taxon>Bryobacterales</taxon>
        <taxon>Solibacteraceae</taxon>
        <taxon>Candidatus Solibacter</taxon>
    </lineage>
</organism>
<dbReference type="OrthoDB" id="109937at2"/>
<dbReference type="GO" id="GO:0055085">
    <property type="term" value="P:transmembrane transport"/>
    <property type="evidence" value="ECO:0007669"/>
    <property type="project" value="InterPro"/>
</dbReference>
<protein>
    <submittedName>
        <fullName evidence="1">Purine nucleoside permease</fullName>
    </submittedName>
</protein>
<dbReference type="eggNOG" id="COG5042">
    <property type="taxonomic scope" value="Bacteria"/>
</dbReference>
<name>Q021R0_SOLUE</name>
<dbReference type="AlphaFoldDB" id="Q021R0"/>
<evidence type="ECO:0000313" key="1">
    <source>
        <dbReference type="EMBL" id="ABJ84315.1"/>
    </source>
</evidence>
<dbReference type="InterPro" id="IPR035994">
    <property type="entry name" value="Nucleoside_phosphorylase_sf"/>
</dbReference>
<gene>
    <name evidence="1" type="ordered locus">Acid_3342</name>
</gene>
<dbReference type="PIRSF" id="PIRSF013171">
    <property type="entry name" value="Pur_nuclsid_perm"/>
    <property type="match status" value="1"/>
</dbReference>